<gene>
    <name evidence="7" type="ORF">SAY87_029417</name>
</gene>
<protein>
    <recommendedName>
        <fullName evidence="6">Phytocyanin domain-containing protein</fullName>
    </recommendedName>
</protein>
<evidence type="ECO:0000256" key="3">
    <source>
        <dbReference type="SAM" id="MobiDB-lite"/>
    </source>
</evidence>
<dbReference type="FunFam" id="2.60.40.420:FF:000034">
    <property type="entry name" value="Cupredoxin superfamily protein"/>
    <property type="match status" value="1"/>
</dbReference>
<evidence type="ECO:0000256" key="1">
    <source>
        <dbReference type="ARBA" id="ARBA00023157"/>
    </source>
</evidence>
<reference evidence="7 8" key="1">
    <citation type="journal article" date="2023" name="Hortic Res">
        <title>Pangenome of water caltrop reveals structural variations and asymmetric subgenome divergence after allopolyploidization.</title>
        <authorList>
            <person name="Zhang X."/>
            <person name="Chen Y."/>
            <person name="Wang L."/>
            <person name="Yuan Y."/>
            <person name="Fang M."/>
            <person name="Shi L."/>
            <person name="Lu R."/>
            <person name="Comes H.P."/>
            <person name="Ma Y."/>
            <person name="Chen Y."/>
            <person name="Huang G."/>
            <person name="Zhou Y."/>
            <person name="Zheng Z."/>
            <person name="Qiu Y."/>
        </authorList>
    </citation>
    <scope>NUCLEOTIDE SEQUENCE [LARGE SCALE GENOMIC DNA]</scope>
    <source>
        <tissue evidence="7">Roots</tissue>
    </source>
</reference>
<dbReference type="PANTHER" id="PTHR33021">
    <property type="entry name" value="BLUE COPPER PROTEIN"/>
    <property type="match status" value="1"/>
</dbReference>
<dbReference type="Gene3D" id="2.60.40.420">
    <property type="entry name" value="Cupredoxins - blue copper proteins"/>
    <property type="match status" value="1"/>
</dbReference>
<keyword evidence="2" id="KW-0325">Glycoprotein</keyword>
<dbReference type="InterPro" id="IPR039391">
    <property type="entry name" value="Phytocyanin-like"/>
</dbReference>
<keyword evidence="4" id="KW-0812">Transmembrane</keyword>
<keyword evidence="1" id="KW-1015">Disulfide bond</keyword>
<comment type="caution">
    <text evidence="7">The sequence shown here is derived from an EMBL/GenBank/DDBJ whole genome shotgun (WGS) entry which is preliminary data.</text>
</comment>
<dbReference type="PANTHER" id="PTHR33021:SF264">
    <property type="entry name" value="OS05G0570900 PROTEIN"/>
    <property type="match status" value="1"/>
</dbReference>
<evidence type="ECO:0000256" key="2">
    <source>
        <dbReference type="ARBA" id="ARBA00023180"/>
    </source>
</evidence>
<feature type="transmembrane region" description="Helical" evidence="4">
    <location>
        <begin position="159"/>
        <end position="178"/>
    </location>
</feature>
<keyword evidence="5" id="KW-0732">Signal</keyword>
<keyword evidence="4" id="KW-0472">Membrane</keyword>
<name>A0AAN7K4F2_9MYRT</name>
<feature type="chain" id="PRO_5042941976" description="Phytocyanin domain-containing protein" evidence="5">
    <location>
        <begin position="28"/>
        <end position="179"/>
    </location>
</feature>
<dbReference type="GO" id="GO:0005886">
    <property type="term" value="C:plasma membrane"/>
    <property type="evidence" value="ECO:0007669"/>
    <property type="project" value="TreeGrafter"/>
</dbReference>
<dbReference type="InterPro" id="IPR003245">
    <property type="entry name" value="Phytocyanin_dom"/>
</dbReference>
<feature type="compositionally biased region" description="Low complexity" evidence="3">
    <location>
        <begin position="142"/>
        <end position="161"/>
    </location>
</feature>
<dbReference type="PROSITE" id="PS51485">
    <property type="entry name" value="PHYTOCYANIN"/>
    <property type="match status" value="1"/>
</dbReference>
<dbReference type="Pfam" id="PF02298">
    <property type="entry name" value="Cu_bind_like"/>
    <property type="match status" value="1"/>
</dbReference>
<dbReference type="AlphaFoldDB" id="A0AAN7K4F2"/>
<evidence type="ECO:0000313" key="7">
    <source>
        <dbReference type="EMBL" id="KAK4761533.1"/>
    </source>
</evidence>
<dbReference type="EMBL" id="JAXIOK010000009">
    <property type="protein sequence ID" value="KAK4761533.1"/>
    <property type="molecule type" value="Genomic_DNA"/>
</dbReference>
<feature type="region of interest" description="Disordered" evidence="3">
    <location>
        <begin position="140"/>
        <end position="161"/>
    </location>
</feature>
<evidence type="ECO:0000259" key="6">
    <source>
        <dbReference type="PROSITE" id="PS51485"/>
    </source>
</evidence>
<evidence type="ECO:0000256" key="4">
    <source>
        <dbReference type="SAM" id="Phobius"/>
    </source>
</evidence>
<organism evidence="7 8">
    <name type="scientific">Trapa incisa</name>
    <dbReference type="NCBI Taxonomy" id="236973"/>
    <lineage>
        <taxon>Eukaryota</taxon>
        <taxon>Viridiplantae</taxon>
        <taxon>Streptophyta</taxon>
        <taxon>Embryophyta</taxon>
        <taxon>Tracheophyta</taxon>
        <taxon>Spermatophyta</taxon>
        <taxon>Magnoliopsida</taxon>
        <taxon>eudicotyledons</taxon>
        <taxon>Gunneridae</taxon>
        <taxon>Pentapetalae</taxon>
        <taxon>rosids</taxon>
        <taxon>malvids</taxon>
        <taxon>Myrtales</taxon>
        <taxon>Lythraceae</taxon>
        <taxon>Trapa</taxon>
    </lineage>
</organism>
<dbReference type="SUPFAM" id="SSF49503">
    <property type="entry name" value="Cupredoxins"/>
    <property type="match status" value="1"/>
</dbReference>
<dbReference type="Proteomes" id="UP001345219">
    <property type="component" value="Chromosome 23"/>
</dbReference>
<keyword evidence="8" id="KW-1185">Reference proteome</keyword>
<dbReference type="GO" id="GO:0009055">
    <property type="term" value="F:electron transfer activity"/>
    <property type="evidence" value="ECO:0007669"/>
    <property type="project" value="InterPro"/>
</dbReference>
<proteinExistence type="predicted"/>
<feature type="signal peptide" evidence="5">
    <location>
        <begin position="1"/>
        <end position="27"/>
    </location>
</feature>
<accession>A0AAN7K4F2</accession>
<sequence length="179" mass="19006">MASMISSNGRLLVLGCALAMVVGSVSATTHVVGDSYGWEVPLEAKFFQEWANSRTFVVGDKLVFPYSAGSNNVVVVDKVEFDHCTQNNPSQIFYNGTTTYNLTAAGDYYFITSFGKHCEYGQKLHVPVVDDQGEKPTRRLLASASSPSDAPDPGPTSSSAAPVGAAAVVVSGIIASMWM</sequence>
<feature type="domain" description="Phytocyanin" evidence="6">
    <location>
        <begin position="28"/>
        <end position="130"/>
    </location>
</feature>
<evidence type="ECO:0000313" key="8">
    <source>
        <dbReference type="Proteomes" id="UP001345219"/>
    </source>
</evidence>
<dbReference type="InterPro" id="IPR008972">
    <property type="entry name" value="Cupredoxin"/>
</dbReference>
<keyword evidence="4" id="KW-1133">Transmembrane helix</keyword>
<evidence type="ECO:0000256" key="5">
    <source>
        <dbReference type="SAM" id="SignalP"/>
    </source>
</evidence>